<evidence type="ECO:0000256" key="4">
    <source>
        <dbReference type="ARBA" id="ARBA00022741"/>
    </source>
</evidence>
<dbReference type="Pfam" id="PF18072">
    <property type="entry name" value="FGAR-AT_linker"/>
    <property type="match status" value="1"/>
</dbReference>
<dbReference type="GO" id="GO:0000287">
    <property type="term" value="F:magnesium ion binding"/>
    <property type="evidence" value="ECO:0007669"/>
    <property type="project" value="UniProtKB-UniRule"/>
</dbReference>
<dbReference type="CDD" id="cd02203">
    <property type="entry name" value="PurL_repeat1"/>
    <property type="match status" value="1"/>
</dbReference>
<dbReference type="CDD" id="cd02204">
    <property type="entry name" value="PurL_repeat2"/>
    <property type="match status" value="1"/>
</dbReference>
<feature type="binding site" evidence="8">
    <location>
        <position position="738"/>
    </location>
    <ligand>
        <name>substrate</name>
    </ligand>
</feature>
<dbReference type="InterPro" id="IPR036921">
    <property type="entry name" value="PurM-like_N_sf"/>
</dbReference>
<dbReference type="UniPathway" id="UPA00074">
    <property type="reaction ID" value="UER00128"/>
</dbReference>
<dbReference type="SUPFAM" id="SSF56042">
    <property type="entry name" value="PurM C-terminal domain-like"/>
    <property type="match status" value="2"/>
</dbReference>
<evidence type="ECO:0000256" key="8">
    <source>
        <dbReference type="HAMAP-Rule" id="MF_00420"/>
    </source>
</evidence>
<feature type="binding site" evidence="8">
    <location>
        <position position="467"/>
    </location>
    <ligand>
        <name>Mg(2+)</name>
        <dbReference type="ChEBI" id="CHEBI:18420"/>
        <label>2</label>
    </ligand>
</feature>
<evidence type="ECO:0000256" key="2">
    <source>
        <dbReference type="ARBA" id="ARBA00022598"/>
    </source>
</evidence>
<keyword evidence="7 8" id="KW-0460">Magnesium</keyword>
<keyword evidence="5 8" id="KW-0658">Purine biosynthesis</keyword>
<dbReference type="EMBL" id="PCVI01000050">
    <property type="protein sequence ID" value="PIQ69930.1"/>
    <property type="molecule type" value="Genomic_DNA"/>
</dbReference>
<comment type="caution">
    <text evidence="8">Lacks conserved residue(s) required for the propagation of feature annotation.</text>
</comment>
<accession>A0A2H0KF99</accession>
<dbReference type="SUPFAM" id="SSF55326">
    <property type="entry name" value="PurM N-terminal domain-like"/>
    <property type="match status" value="2"/>
</dbReference>
<dbReference type="Pfam" id="PF00586">
    <property type="entry name" value="AIRS"/>
    <property type="match status" value="2"/>
</dbReference>
<dbReference type="PANTHER" id="PTHR43555">
    <property type="entry name" value="PHOSPHORIBOSYLFORMYLGLYCINAMIDINE SYNTHASE SUBUNIT PURL"/>
    <property type="match status" value="1"/>
</dbReference>
<dbReference type="InterPro" id="IPR016188">
    <property type="entry name" value="PurM-like_N"/>
</dbReference>
<evidence type="ECO:0000256" key="3">
    <source>
        <dbReference type="ARBA" id="ARBA00022723"/>
    </source>
</evidence>
<evidence type="ECO:0000256" key="5">
    <source>
        <dbReference type="ARBA" id="ARBA00022755"/>
    </source>
</evidence>
<evidence type="ECO:0000313" key="12">
    <source>
        <dbReference type="EMBL" id="PIQ69930.1"/>
    </source>
</evidence>
<name>A0A2H0KF99_9BACT</name>
<feature type="active site" description="Proton acceptor" evidence="8">
    <location>
        <position position="283"/>
    </location>
</feature>
<comment type="caution">
    <text evidence="12">The sequence shown here is derived from an EMBL/GenBank/DDBJ whole genome shotgun (WGS) entry which is preliminary data.</text>
</comment>
<comment type="subcellular location">
    <subcellularLocation>
        <location evidence="8">Cytoplasm</location>
    </subcellularLocation>
</comment>
<dbReference type="PANTHER" id="PTHR43555:SF1">
    <property type="entry name" value="PHOSPHORIBOSYLFORMYLGLYCINAMIDINE SYNTHASE SUBUNIT PURL"/>
    <property type="match status" value="1"/>
</dbReference>
<keyword evidence="1 8" id="KW-0963">Cytoplasm</keyword>
<evidence type="ECO:0000259" key="10">
    <source>
        <dbReference type="Pfam" id="PF02769"/>
    </source>
</evidence>
<feature type="active site" evidence="8">
    <location>
        <position position="221"/>
    </location>
</feature>
<dbReference type="Gene3D" id="1.10.8.750">
    <property type="entry name" value="Phosphoribosylformylglycinamidine synthase, linker domain"/>
    <property type="match status" value="1"/>
</dbReference>
<dbReference type="InterPro" id="IPR010918">
    <property type="entry name" value="PurM-like_C_dom"/>
</dbReference>
<dbReference type="EC" id="6.3.5.3" evidence="8"/>
<feature type="domain" description="PurM-like N-terminal" evidence="9">
    <location>
        <begin position="641"/>
        <end position="744"/>
    </location>
</feature>
<dbReference type="GO" id="GO:0006189">
    <property type="term" value="P:'de novo' IMP biosynthetic process"/>
    <property type="evidence" value="ECO:0007669"/>
    <property type="project" value="UniProtKB-UniRule"/>
</dbReference>
<gene>
    <name evidence="8 12" type="primary">purL</name>
    <name evidence="12" type="ORF">COV89_03125</name>
</gene>
<dbReference type="NCBIfam" id="TIGR01736">
    <property type="entry name" value="FGAM_synth_II"/>
    <property type="match status" value="1"/>
</dbReference>
<reference evidence="12 13" key="1">
    <citation type="submission" date="2017-09" db="EMBL/GenBank/DDBJ databases">
        <title>Depth-based differentiation of microbial function through sediment-hosted aquifers and enrichment of novel symbionts in the deep terrestrial subsurface.</title>
        <authorList>
            <person name="Probst A.J."/>
            <person name="Ladd B."/>
            <person name="Jarett J.K."/>
            <person name="Geller-Mcgrath D.E."/>
            <person name="Sieber C.M."/>
            <person name="Emerson J.B."/>
            <person name="Anantharaman K."/>
            <person name="Thomas B.C."/>
            <person name="Malmstrom R."/>
            <person name="Stieglmeier M."/>
            <person name="Klingl A."/>
            <person name="Woyke T."/>
            <person name="Ryan C.M."/>
            <person name="Banfield J.F."/>
        </authorList>
    </citation>
    <scope>NUCLEOTIDE SEQUENCE [LARGE SCALE GENOMIC DNA]</scope>
    <source>
        <strain evidence="12">CG11_big_fil_rev_8_21_14_0_20_40_12</strain>
    </source>
</reference>
<proteinExistence type="inferred from homology"/>
<dbReference type="Proteomes" id="UP000231371">
    <property type="component" value="Unassembled WGS sequence"/>
</dbReference>
<dbReference type="Pfam" id="PF02769">
    <property type="entry name" value="AIRS_C"/>
    <property type="match status" value="2"/>
</dbReference>
<feature type="domain" description="PurM-like C-terminal" evidence="10">
    <location>
        <begin position="400"/>
        <end position="551"/>
    </location>
</feature>
<keyword evidence="2 8" id="KW-0436">Ligase</keyword>
<dbReference type="GO" id="GO:0004642">
    <property type="term" value="F:phosphoribosylformylglycinamidine synthase activity"/>
    <property type="evidence" value="ECO:0007669"/>
    <property type="project" value="UniProtKB-UniRule"/>
</dbReference>
<feature type="binding site" evidence="8">
    <location>
        <position position="279"/>
    </location>
    <ligand>
        <name>ATP</name>
        <dbReference type="ChEBI" id="CHEBI:30616"/>
    </ligand>
</feature>
<keyword evidence="6 8" id="KW-0067">ATP-binding</keyword>
<evidence type="ECO:0000256" key="7">
    <source>
        <dbReference type="ARBA" id="ARBA00022842"/>
    </source>
</evidence>
<protein>
    <recommendedName>
        <fullName evidence="8">Phosphoribosylformylglycinamidine synthase subunit PurL</fullName>
        <shortName evidence="8">FGAM synthase</shortName>
        <ecNumber evidence="8">6.3.5.3</ecNumber>
    </recommendedName>
    <alternativeName>
        <fullName evidence="8">Formylglycinamide ribonucleotide amidotransferase subunit II</fullName>
        <shortName evidence="8">FGAR amidotransferase II</shortName>
        <shortName evidence="8">FGAR-AT II</shortName>
    </alternativeName>
    <alternativeName>
        <fullName evidence="8">Glutamine amidotransferase PurL</fullName>
    </alternativeName>
    <alternativeName>
        <fullName evidence="8">Phosphoribosylformylglycinamidine synthase subunit II</fullName>
    </alternativeName>
</protein>
<dbReference type="InterPro" id="IPR041609">
    <property type="entry name" value="PurL_linker"/>
</dbReference>
<dbReference type="InterPro" id="IPR036604">
    <property type="entry name" value="PurS-like_sf"/>
</dbReference>
<dbReference type="GO" id="GO:0005524">
    <property type="term" value="F:ATP binding"/>
    <property type="evidence" value="ECO:0007669"/>
    <property type="project" value="UniProtKB-UniRule"/>
</dbReference>
<feature type="domain" description="PurM-like N-terminal" evidence="9">
    <location>
        <begin position="263"/>
        <end position="387"/>
    </location>
</feature>
<comment type="function">
    <text evidence="8">Part of the phosphoribosylformylglycinamidine synthase complex involved in the purines biosynthetic pathway. Catalyzes the ATP-dependent conversion of formylglycinamide ribonucleotide (FGAR) and glutamine to yield formylglycinamidine ribonucleotide (FGAM) and glutamate. The FGAM synthase complex is composed of three subunits. PurQ produces an ammonia molecule by converting glutamine to glutamate. PurL transfers the ammonia molecule to FGAR to form FGAM in an ATP-dependent manner. PurS interacts with PurQ and PurL and is thought to assist in the transfer of the ammonia molecule from PurQ to PurL.</text>
</comment>
<evidence type="ECO:0000313" key="13">
    <source>
        <dbReference type="Proteomes" id="UP000231371"/>
    </source>
</evidence>
<comment type="pathway">
    <text evidence="8">Purine metabolism; IMP biosynthesis via de novo pathway; 5-amino-1-(5-phospho-D-ribosyl)imidazole from N(2)-formyl-N(1)-(5-phospho-D-ribosyl)glycinamide: step 1/2.</text>
</comment>
<evidence type="ECO:0000256" key="6">
    <source>
        <dbReference type="ARBA" id="ARBA00022840"/>
    </source>
</evidence>
<comment type="subunit">
    <text evidence="8">Monomer. Part of the FGAM synthase complex composed of 1 PurL, 1 PurQ and 2 PurS subunits.</text>
</comment>
<keyword evidence="4 8" id="KW-0547">Nucleotide-binding</keyword>
<evidence type="ECO:0000259" key="9">
    <source>
        <dbReference type="Pfam" id="PF00586"/>
    </source>
</evidence>
<dbReference type="InterPro" id="IPR010074">
    <property type="entry name" value="PRibForGlyAmidine_synth_PurL"/>
</dbReference>
<dbReference type="AlphaFoldDB" id="A0A2H0KF99"/>
<evidence type="ECO:0000259" key="11">
    <source>
        <dbReference type="Pfam" id="PF18072"/>
    </source>
</evidence>
<feature type="binding site" evidence="8">
    <location>
        <position position="281"/>
    </location>
    <ligand>
        <name>Mg(2+)</name>
        <dbReference type="ChEBI" id="CHEBI:18420"/>
        <label>1</label>
    </ligand>
</feature>
<feature type="domain" description="PurM-like C-terminal" evidence="10">
    <location>
        <begin position="778"/>
        <end position="914"/>
    </location>
</feature>
<feature type="binding site" evidence="8">
    <location>
        <position position="699"/>
    </location>
    <ligand>
        <name>ATP</name>
        <dbReference type="ChEBI" id="CHEBI:30616"/>
    </ligand>
</feature>
<dbReference type="GO" id="GO:0005737">
    <property type="term" value="C:cytoplasm"/>
    <property type="evidence" value="ECO:0007669"/>
    <property type="project" value="UniProtKB-SubCell"/>
</dbReference>
<dbReference type="Gene3D" id="3.90.650.10">
    <property type="entry name" value="PurM-like C-terminal domain"/>
    <property type="match status" value="2"/>
</dbReference>
<feature type="binding site" evidence="8">
    <location>
        <position position="305"/>
    </location>
    <ligand>
        <name>Mg(2+)</name>
        <dbReference type="ChEBI" id="CHEBI:18420"/>
        <label>2</label>
    </ligand>
</feature>
<evidence type="ECO:0000256" key="1">
    <source>
        <dbReference type="ARBA" id="ARBA00022490"/>
    </source>
</evidence>
<organism evidence="12 13">
    <name type="scientific">Candidatus Shapirobacteria bacterium CG11_big_fil_rev_8_21_14_0_20_40_12</name>
    <dbReference type="NCBI Taxonomy" id="1974889"/>
    <lineage>
        <taxon>Bacteria</taxon>
        <taxon>Candidatus Shapironibacteriota</taxon>
    </lineage>
</organism>
<comment type="catalytic activity">
    <reaction evidence="8">
        <text>N(2)-formyl-N(1)-(5-phospho-beta-D-ribosyl)glycinamide + L-glutamine + ATP + H2O = 2-formamido-N(1)-(5-O-phospho-beta-D-ribosyl)acetamidine + L-glutamate + ADP + phosphate + H(+)</text>
        <dbReference type="Rhea" id="RHEA:17129"/>
        <dbReference type="ChEBI" id="CHEBI:15377"/>
        <dbReference type="ChEBI" id="CHEBI:15378"/>
        <dbReference type="ChEBI" id="CHEBI:29985"/>
        <dbReference type="ChEBI" id="CHEBI:30616"/>
        <dbReference type="ChEBI" id="CHEBI:43474"/>
        <dbReference type="ChEBI" id="CHEBI:58359"/>
        <dbReference type="ChEBI" id="CHEBI:147286"/>
        <dbReference type="ChEBI" id="CHEBI:147287"/>
        <dbReference type="ChEBI" id="CHEBI:456216"/>
        <dbReference type="EC" id="6.3.5.3"/>
    </reaction>
</comment>
<feature type="binding site" evidence="8">
    <location>
        <position position="735"/>
    </location>
    <ligand>
        <name>ATP</name>
        <dbReference type="ChEBI" id="CHEBI:30616"/>
    </ligand>
</feature>
<feature type="domain" description="Phosphoribosylformylglycinamidine synthase linker" evidence="11">
    <location>
        <begin position="182"/>
        <end position="225"/>
    </location>
</feature>
<feature type="binding site" evidence="8">
    <location>
        <position position="304"/>
    </location>
    <ligand>
        <name>substrate</name>
    </ligand>
</feature>
<dbReference type="Gene3D" id="3.30.1330.10">
    <property type="entry name" value="PurM-like, N-terminal domain"/>
    <property type="match status" value="2"/>
</dbReference>
<dbReference type="HAMAP" id="MF_00420">
    <property type="entry name" value="PurL_2"/>
    <property type="match status" value="1"/>
</dbReference>
<keyword evidence="3 8" id="KW-0479">Metal-binding</keyword>
<feature type="binding site" evidence="8">
    <location>
        <position position="439"/>
    </location>
    <ligand>
        <name>substrate</name>
    </ligand>
</feature>
<dbReference type="InterPro" id="IPR036676">
    <property type="entry name" value="PurM-like_C_sf"/>
</dbReference>
<comment type="similarity">
    <text evidence="8">Belongs to the FGAMS family.</text>
</comment>
<dbReference type="Gene3D" id="3.30.1280.10">
    <property type="entry name" value="Phosphoribosylformylglycinamidine synthase subunit PurS"/>
    <property type="match status" value="1"/>
</dbReference>
<sequence>MAIYEIRVRQTDVDVIGEGVLHEVRRTLNIPKLKLVRTAKVYRLEGITKKQVELLTKQLFYESINQEFALNSPIIKNPAPNYLIEVAYRPGVMNPEAASIIKSAEDLGIKLLAADSSMEYGFNGKINPKEVTKIVDRFLVNKIVQRIITVKPQTLLIAGKPGPVTTVQIRHASEEELLELSKDKLFLNLEEMKVVQNYFNQLKREPTDCELEIIAARWSEHCGHKTFKAKVIVDGIEKLPLYTRIKEASYPYFGDLVLSAFFDNSGVMRFYEGQAICGKVETHNSPSAIEPYGGAATGSGGVFRDPAGTGQGAEIFASTDMFCFAPWSLKEDDLPTGCLHPDYLQRRVVAGVGDYGNRMGIPTNNGSVHYHPDFKAKPSVIVGAYGILPIKRSKKGKPKKNDLLIMVGGKTGRDGIHGATFSSGEMTERTINVNAAAVQIGNAIEEKRTFDALIEARDKGLVRAITDCGAAGLSSAVGEIGEDIGVTVDISKVPLKYQGLAPWEIWLSEAQERMVLAVNPVNLDKFMDICRKYNVEATILGSFDGTNQLTVNCGKQNVAKLDYKFLKHGLPQRVMKANWEKPHFKEREIQPPKNWARVIKKVLAHGNVCSKEPIIRRYDHGVQGTNVLPPLTGAFLDAPNDAVVLTPILGKDYGVVISHGLNPVLNKIDPYEGSKWAVAEAMANFVAVGGNPQEACLINNYIWPFPDGESMGSLDRCVDAVCDCMHALRRPVISGKDSLSSTYRGKDGTIIKIPPVLCISVFGRIPSVKQTVTSDIKKEGSILCLVGKLDDNLGGSIYFDISGQIGNMGPRIDLEILPNVLKGVYRAIKGSEVLACHDISEGGVITTMAEMCFGGNCGVEISLDKCRPDRFLFNETAGCFLMEVKDKKAAHRLFKDLPHQILGKTIKGKKIRVRQKNKLLFTISVDDLKNAWQAPLKEMF</sequence>